<keyword evidence="2" id="KW-1185">Reference proteome</keyword>
<accession>A0ABY6J1W8</accession>
<name>A0ABY6J1W8_9BACT</name>
<dbReference type="RefSeq" id="WP_244837310.1">
    <property type="nucleotide sequence ID" value="NZ_CP107006.1"/>
</dbReference>
<sequence>METSYLSGMTLPEFIASLQSAEPPHGLQPALTAMWWDGKGDWDMAHDIAQEMAGSTGSYIHAYLHRKEGDLGNAAYWYSRAGRSLPKVSLQEEWSQIVAELL</sequence>
<protein>
    <recommendedName>
        <fullName evidence="3">Sel1 repeat family protein</fullName>
    </recommendedName>
</protein>
<dbReference type="Proteomes" id="UP001162741">
    <property type="component" value="Chromosome"/>
</dbReference>
<evidence type="ECO:0000313" key="1">
    <source>
        <dbReference type="EMBL" id="UYQ93668.1"/>
    </source>
</evidence>
<gene>
    <name evidence="1" type="ORF">MKQ68_00950</name>
</gene>
<evidence type="ECO:0008006" key="3">
    <source>
        <dbReference type="Google" id="ProtNLM"/>
    </source>
</evidence>
<dbReference type="EMBL" id="CP107006">
    <property type="protein sequence ID" value="UYQ93668.1"/>
    <property type="molecule type" value="Genomic_DNA"/>
</dbReference>
<reference evidence="1" key="1">
    <citation type="submission" date="2022-10" db="EMBL/GenBank/DDBJ databases">
        <title>Chitinophaga sp. nov., isolated from soil.</title>
        <authorList>
            <person name="Jeon C.O."/>
        </authorList>
    </citation>
    <scope>NUCLEOTIDE SEQUENCE</scope>
    <source>
        <strain evidence="1">R8</strain>
    </source>
</reference>
<evidence type="ECO:0000313" key="2">
    <source>
        <dbReference type="Proteomes" id="UP001162741"/>
    </source>
</evidence>
<organism evidence="1 2">
    <name type="scientific">Chitinophaga horti</name>
    <dbReference type="NCBI Taxonomy" id="2920382"/>
    <lineage>
        <taxon>Bacteria</taxon>
        <taxon>Pseudomonadati</taxon>
        <taxon>Bacteroidota</taxon>
        <taxon>Chitinophagia</taxon>
        <taxon>Chitinophagales</taxon>
        <taxon>Chitinophagaceae</taxon>
        <taxon>Chitinophaga</taxon>
    </lineage>
</organism>
<proteinExistence type="predicted"/>